<protein>
    <submittedName>
        <fullName evidence="6">Uncharacterized protein LOC108699584 isoform X1</fullName>
    </submittedName>
</protein>
<accession>A0A1L8FC59</accession>
<dbReference type="OrthoDB" id="10337573at2759"/>
<dbReference type="KEGG" id="xla:108699584"/>
<evidence type="ECO:0000256" key="3">
    <source>
        <dbReference type="ARBA" id="ARBA00023136"/>
    </source>
</evidence>
<organism evidence="5 6">
    <name type="scientific">Xenopus laevis</name>
    <name type="common">African clawed frog</name>
    <dbReference type="NCBI Taxonomy" id="8355"/>
    <lineage>
        <taxon>Eukaryota</taxon>
        <taxon>Metazoa</taxon>
        <taxon>Chordata</taxon>
        <taxon>Craniata</taxon>
        <taxon>Vertebrata</taxon>
        <taxon>Euteleostomi</taxon>
        <taxon>Amphibia</taxon>
        <taxon>Batrachia</taxon>
        <taxon>Anura</taxon>
        <taxon>Pipoidea</taxon>
        <taxon>Pipidae</taxon>
        <taxon>Xenopodinae</taxon>
        <taxon>Xenopus</taxon>
        <taxon>Xenopus</taxon>
    </lineage>
</organism>
<dbReference type="GO" id="GO:0016020">
    <property type="term" value="C:membrane"/>
    <property type="evidence" value="ECO:0007669"/>
    <property type="project" value="UniProtKB-SubCell"/>
</dbReference>
<keyword evidence="5" id="KW-1185">Reference proteome</keyword>
<dbReference type="PANTHER" id="PTHR12080:SF121">
    <property type="entry name" value="IG-LIKE DOMAIN-CONTAINING PROTEIN-RELATED"/>
    <property type="match status" value="1"/>
</dbReference>
<evidence type="ECO:0000256" key="1">
    <source>
        <dbReference type="ARBA" id="ARBA00004370"/>
    </source>
</evidence>
<evidence type="ECO:0000313" key="6">
    <source>
        <dbReference type="RefSeq" id="XP_041429447.1"/>
    </source>
</evidence>
<dbReference type="PaxDb" id="8355-A0A1L8FC59"/>
<keyword evidence="3" id="KW-0472">Membrane</keyword>
<dbReference type="Proteomes" id="UP000186698">
    <property type="component" value="Chromosome 8L"/>
</dbReference>
<dbReference type="InterPro" id="IPR015631">
    <property type="entry name" value="CD2/SLAM_rcpt"/>
</dbReference>
<dbReference type="AlphaFoldDB" id="A0A1L8FC59"/>
<name>A0A1L8FC59_XENLA</name>
<reference evidence="6" key="1">
    <citation type="submission" date="2025-08" db="UniProtKB">
        <authorList>
            <consortium name="RefSeq"/>
        </authorList>
    </citation>
    <scope>IDENTIFICATION</scope>
    <source>
        <strain evidence="6">J_2021</strain>
        <tissue evidence="6">Erythrocytes</tissue>
    </source>
</reference>
<proteinExistence type="predicted"/>
<sequence>MDFKLFQPLNVLLFSVATNSIMASSTMSGKRHEVSFLAEEQQMSRGKNHITKINAIANEPIIFSVDFATCFPEDISVIWRNKNSSQQVAICKEKMERSHGRFLNRIQCKKNSVTLYNLTLNDSGTFILSSTFPCKDEKEIKLFSLNVYEFLPVPHIELEQKKNTPCWCNFTLRCWVPSLAVEYTWTKREKNSGYKHYKNGSALWASLQPESWHEEYLCSVYNPAHNSCATIHVSDICPLSAPGAVTIPCNFLVGVGFWLILLMFVTGAIMVIFGSIFFKRGPPAPDNEMSMKNLTP</sequence>
<evidence type="ECO:0000256" key="2">
    <source>
        <dbReference type="ARBA" id="ARBA00022729"/>
    </source>
</evidence>
<comment type="subcellular location">
    <subcellularLocation>
        <location evidence="1">Membrane</location>
    </subcellularLocation>
</comment>
<evidence type="ECO:0000313" key="5">
    <source>
        <dbReference type="Proteomes" id="UP000186698"/>
    </source>
</evidence>
<dbReference type="PANTHER" id="PTHR12080">
    <property type="entry name" value="SIGNALING LYMPHOCYTIC ACTIVATION MOLECULE"/>
    <property type="match status" value="1"/>
</dbReference>
<dbReference type="InterPro" id="IPR013783">
    <property type="entry name" value="Ig-like_fold"/>
</dbReference>
<keyword evidence="2" id="KW-0732">Signal</keyword>
<dbReference type="RefSeq" id="XP_041429447.1">
    <property type="nucleotide sequence ID" value="XM_041573513.1"/>
</dbReference>
<dbReference type="OMA" id="ESWHEEY"/>
<gene>
    <name evidence="6" type="primary">LOC108699584</name>
</gene>
<dbReference type="Gene3D" id="2.60.40.10">
    <property type="entry name" value="Immunoglobulins"/>
    <property type="match status" value="2"/>
</dbReference>
<dbReference type="GeneID" id="108699584"/>
<keyword evidence="4" id="KW-0325">Glycoprotein</keyword>
<evidence type="ECO:0000256" key="4">
    <source>
        <dbReference type="ARBA" id="ARBA00023180"/>
    </source>
</evidence>